<name>A0A811UPB9_CERCA</name>
<dbReference type="Proteomes" id="UP000606786">
    <property type="component" value="Unassembled WGS sequence"/>
</dbReference>
<organism evidence="2 3">
    <name type="scientific">Ceratitis capitata</name>
    <name type="common">Mediterranean fruit fly</name>
    <name type="synonym">Tephritis capitata</name>
    <dbReference type="NCBI Taxonomy" id="7213"/>
    <lineage>
        <taxon>Eukaryota</taxon>
        <taxon>Metazoa</taxon>
        <taxon>Ecdysozoa</taxon>
        <taxon>Arthropoda</taxon>
        <taxon>Hexapoda</taxon>
        <taxon>Insecta</taxon>
        <taxon>Pterygota</taxon>
        <taxon>Neoptera</taxon>
        <taxon>Endopterygota</taxon>
        <taxon>Diptera</taxon>
        <taxon>Brachycera</taxon>
        <taxon>Muscomorpha</taxon>
        <taxon>Tephritoidea</taxon>
        <taxon>Tephritidae</taxon>
        <taxon>Ceratitis</taxon>
        <taxon>Ceratitis</taxon>
    </lineage>
</organism>
<protein>
    <submittedName>
        <fullName evidence="2">(Mediterranean fruit fly) hypothetical protein</fullName>
    </submittedName>
</protein>
<feature type="transmembrane region" description="Helical" evidence="1">
    <location>
        <begin position="37"/>
        <end position="57"/>
    </location>
</feature>
<keyword evidence="1" id="KW-0472">Membrane</keyword>
<keyword evidence="3" id="KW-1185">Reference proteome</keyword>
<keyword evidence="1" id="KW-0812">Transmembrane</keyword>
<evidence type="ECO:0000313" key="2">
    <source>
        <dbReference type="EMBL" id="CAD6999695.1"/>
    </source>
</evidence>
<evidence type="ECO:0000256" key="1">
    <source>
        <dbReference type="SAM" id="Phobius"/>
    </source>
</evidence>
<dbReference type="AlphaFoldDB" id="A0A811UPB9"/>
<accession>A0A811UPB9</accession>
<proteinExistence type="predicted"/>
<gene>
    <name evidence="2" type="ORF">CCAP1982_LOCUS8221</name>
</gene>
<dbReference type="EMBL" id="CAJHJT010000012">
    <property type="protein sequence ID" value="CAD6999695.1"/>
    <property type="molecule type" value="Genomic_DNA"/>
</dbReference>
<reference evidence="2" key="1">
    <citation type="submission" date="2020-11" db="EMBL/GenBank/DDBJ databases">
        <authorList>
            <person name="Whitehead M."/>
        </authorList>
    </citation>
    <scope>NUCLEOTIDE SEQUENCE</scope>
    <source>
        <strain evidence="2">EGII</strain>
    </source>
</reference>
<sequence length="240" mass="27776">MHKSRRKSKLKESTTNNELQMHFNKCKWSEKRQSKAIWVEALGMYLCSICFHVSYMFQRKHLSKCGNMCGKLRLCLGANHIHTRKYISNHINVYIYVSRKIDQSTIQETTCGHKLNTVTKQVNKRIARASFNNNDNSKQQQTHPVNMRAATLNALANYSPKHYTHTHPHLLSPTTAFDSYPKYTTDRPTDRPSRQHAVLAMCISTTPTAEIQYLFITNPTDQAKGQLRQFEWLVQTQSSS</sequence>
<comment type="caution">
    <text evidence="2">The sequence shown here is derived from an EMBL/GenBank/DDBJ whole genome shotgun (WGS) entry which is preliminary data.</text>
</comment>
<evidence type="ECO:0000313" key="3">
    <source>
        <dbReference type="Proteomes" id="UP000606786"/>
    </source>
</evidence>
<keyword evidence="1" id="KW-1133">Transmembrane helix</keyword>